<keyword evidence="1" id="KW-0812">Transmembrane</keyword>
<evidence type="ECO:0000313" key="2">
    <source>
        <dbReference type="EMBL" id="GHO60004.1"/>
    </source>
</evidence>
<evidence type="ECO:0008006" key="4">
    <source>
        <dbReference type="Google" id="ProtNLM"/>
    </source>
</evidence>
<dbReference type="RefSeq" id="WP_201376192.1">
    <property type="nucleotide sequence ID" value="NZ_BNJG01000004.1"/>
</dbReference>
<dbReference type="EMBL" id="BNJG01000004">
    <property type="protein sequence ID" value="GHO60004.1"/>
    <property type="molecule type" value="Genomic_DNA"/>
</dbReference>
<evidence type="ECO:0000313" key="3">
    <source>
        <dbReference type="Proteomes" id="UP000654345"/>
    </source>
</evidence>
<keyword evidence="1" id="KW-1133">Transmembrane helix</keyword>
<sequence>MSRHISRENDMVWPEDALPLETASETRSLPVWIIVGFAVIVGLVLAMIWVPAVADDVIGENIANTIVGSTAKTVTLNDTLFGIVFAIAAGLGTTFTACNCAVFSCLAPLAKEEGQKRIGIGSLLLYMCAGVVAVTAIYGGLGAIMGGQMPSLSTAVVHLPMGDYPLRLLQSTIAFVGLGVVLVIWGANSLRLRPNALSRLAQRHAWLTPLGLGIIIGFFTVGRPFPLFHKLFSYSAGTGNLALSAALVALQGLGNIAVMAVIFVLLTRGTGGRVTQWLQANPWRARMLTAISMFGAGTFLIFYWGVRVPSAFGIGWFPHL</sequence>
<keyword evidence="3" id="KW-1185">Reference proteome</keyword>
<feature type="transmembrane region" description="Helical" evidence="1">
    <location>
        <begin position="80"/>
        <end position="102"/>
    </location>
</feature>
<comment type="caution">
    <text evidence="2">The sequence shown here is derived from an EMBL/GenBank/DDBJ whole genome shotgun (WGS) entry which is preliminary data.</text>
</comment>
<feature type="transmembrane region" description="Helical" evidence="1">
    <location>
        <begin position="164"/>
        <end position="185"/>
    </location>
</feature>
<feature type="transmembrane region" description="Helical" evidence="1">
    <location>
        <begin position="287"/>
        <end position="306"/>
    </location>
</feature>
<feature type="transmembrane region" description="Helical" evidence="1">
    <location>
        <begin position="123"/>
        <end position="144"/>
    </location>
</feature>
<dbReference type="Proteomes" id="UP000654345">
    <property type="component" value="Unassembled WGS sequence"/>
</dbReference>
<reference evidence="2 3" key="1">
    <citation type="journal article" date="2021" name="Int. J. Syst. Evol. Microbiol.">
        <title>Reticulibacter mediterranei gen. nov., sp. nov., within the new family Reticulibacteraceae fam. nov., and Ktedonospora formicarum gen. nov., sp. nov., Ktedonobacter robiniae sp. nov., Dictyobacter formicarum sp. nov. and Dictyobacter arantiisoli sp. nov., belonging to the class Ktedonobacteria.</title>
        <authorList>
            <person name="Yabe S."/>
            <person name="Zheng Y."/>
            <person name="Wang C.M."/>
            <person name="Sakai Y."/>
            <person name="Abe K."/>
            <person name="Yokota A."/>
            <person name="Donadio S."/>
            <person name="Cavaletti L."/>
            <person name="Monciardini P."/>
        </authorList>
    </citation>
    <scope>NUCLEOTIDE SEQUENCE [LARGE SCALE GENOMIC DNA]</scope>
    <source>
        <strain evidence="2 3">SOSP1-30</strain>
    </source>
</reference>
<protein>
    <recommendedName>
        <fullName evidence="4">Cytochrome C biogenesis protein transmembrane domain-containing protein</fullName>
    </recommendedName>
</protein>
<feature type="transmembrane region" description="Helical" evidence="1">
    <location>
        <begin position="205"/>
        <end position="222"/>
    </location>
</feature>
<evidence type="ECO:0000256" key="1">
    <source>
        <dbReference type="SAM" id="Phobius"/>
    </source>
</evidence>
<gene>
    <name evidence="2" type="ORF">KSB_84790</name>
</gene>
<proteinExistence type="predicted"/>
<keyword evidence="1" id="KW-0472">Membrane</keyword>
<organism evidence="2 3">
    <name type="scientific">Ktedonobacter robiniae</name>
    <dbReference type="NCBI Taxonomy" id="2778365"/>
    <lineage>
        <taxon>Bacteria</taxon>
        <taxon>Bacillati</taxon>
        <taxon>Chloroflexota</taxon>
        <taxon>Ktedonobacteria</taxon>
        <taxon>Ktedonobacterales</taxon>
        <taxon>Ktedonobacteraceae</taxon>
        <taxon>Ktedonobacter</taxon>
    </lineage>
</organism>
<accession>A0ABQ3V4A9</accession>
<feature type="transmembrane region" description="Helical" evidence="1">
    <location>
        <begin position="242"/>
        <end position="266"/>
    </location>
</feature>
<name>A0ABQ3V4A9_9CHLR</name>
<feature type="transmembrane region" description="Helical" evidence="1">
    <location>
        <begin position="29"/>
        <end position="50"/>
    </location>
</feature>